<dbReference type="InterPro" id="IPR016024">
    <property type="entry name" value="ARM-type_fold"/>
</dbReference>
<feature type="domain" description="RING-type" evidence="17">
    <location>
        <begin position="1854"/>
        <end position="1901"/>
    </location>
</feature>
<dbReference type="GO" id="GO:0008270">
    <property type="term" value="F:zinc ion binding"/>
    <property type="evidence" value="ECO:0007669"/>
    <property type="project" value="UniProtKB-KW"/>
</dbReference>
<evidence type="ECO:0000256" key="3">
    <source>
        <dbReference type="ARBA" id="ARBA00004906"/>
    </source>
</evidence>
<dbReference type="UniPathway" id="UPA00143"/>
<dbReference type="Pfam" id="PF13639">
    <property type="entry name" value="zf-RING_2"/>
    <property type="match status" value="1"/>
</dbReference>
<comment type="similarity">
    <text evidence="4 15">Belongs to the LTN1 family.</text>
</comment>
<dbReference type="Gene3D" id="1.25.10.10">
    <property type="entry name" value="Leucine-rich Repeat Variant"/>
    <property type="match status" value="1"/>
</dbReference>
<dbReference type="EMBL" id="PDCK01000043">
    <property type="protein sequence ID" value="PRQ34695.1"/>
    <property type="molecule type" value="Genomic_DNA"/>
</dbReference>
<keyword evidence="7" id="KW-0963">Cytoplasm</keyword>
<dbReference type="STRING" id="74649.A0A2P6QKJ2"/>
<evidence type="ECO:0000256" key="15">
    <source>
        <dbReference type="RuleBase" id="RU367090"/>
    </source>
</evidence>
<dbReference type="GO" id="GO:0061630">
    <property type="term" value="F:ubiquitin protein ligase activity"/>
    <property type="evidence" value="ECO:0007669"/>
    <property type="project" value="UniProtKB-UniRule"/>
</dbReference>
<comment type="pathway">
    <text evidence="3 15">Protein modification; protein ubiquitination.</text>
</comment>
<comment type="function">
    <text evidence="15">E3 ubiquitin-protein ligase. Component of the ribosome quality control complex (RQC), a ribosome-associated complex that mediates ubiquitination and extraction of incompletely synthesized nascent chains for proteasomal degradation.</text>
</comment>
<evidence type="ECO:0000313" key="18">
    <source>
        <dbReference type="EMBL" id="PRQ34695.1"/>
    </source>
</evidence>
<dbReference type="Pfam" id="PF23009">
    <property type="entry name" value="UBC_like"/>
    <property type="match status" value="1"/>
</dbReference>
<organism evidence="18 19">
    <name type="scientific">Rosa chinensis</name>
    <name type="common">China rose</name>
    <dbReference type="NCBI Taxonomy" id="74649"/>
    <lineage>
        <taxon>Eukaryota</taxon>
        <taxon>Viridiplantae</taxon>
        <taxon>Streptophyta</taxon>
        <taxon>Embryophyta</taxon>
        <taxon>Tracheophyta</taxon>
        <taxon>Spermatophyta</taxon>
        <taxon>Magnoliopsida</taxon>
        <taxon>eudicotyledons</taxon>
        <taxon>Gunneridae</taxon>
        <taxon>Pentapetalae</taxon>
        <taxon>rosids</taxon>
        <taxon>fabids</taxon>
        <taxon>Rosales</taxon>
        <taxon>Rosaceae</taxon>
        <taxon>Rosoideae</taxon>
        <taxon>Rosoideae incertae sedis</taxon>
        <taxon>Rosa</taxon>
    </lineage>
</organism>
<evidence type="ECO:0000256" key="9">
    <source>
        <dbReference type="ARBA" id="ARBA00022723"/>
    </source>
</evidence>
<evidence type="ECO:0000256" key="4">
    <source>
        <dbReference type="ARBA" id="ARBA00007997"/>
    </source>
</evidence>
<evidence type="ECO:0000256" key="14">
    <source>
        <dbReference type="PROSITE-ProRule" id="PRU00175"/>
    </source>
</evidence>
<dbReference type="PANTHER" id="PTHR12389:SF0">
    <property type="entry name" value="E3 UBIQUITIN-PROTEIN LIGASE LISTERIN"/>
    <property type="match status" value="1"/>
</dbReference>
<dbReference type="OMA" id="EAIHTWK"/>
<evidence type="ECO:0000256" key="7">
    <source>
        <dbReference type="ARBA" id="ARBA00022490"/>
    </source>
</evidence>
<evidence type="ECO:0000256" key="16">
    <source>
        <dbReference type="SAM" id="MobiDB-lite"/>
    </source>
</evidence>
<dbReference type="InterPro" id="IPR011016">
    <property type="entry name" value="Znf_RING-CH"/>
</dbReference>
<dbReference type="InterPro" id="IPR011989">
    <property type="entry name" value="ARM-like"/>
</dbReference>
<dbReference type="InterPro" id="IPR001841">
    <property type="entry name" value="Znf_RING"/>
</dbReference>
<dbReference type="CDD" id="cd16491">
    <property type="entry name" value="RING-CH-C4HC3_LTN1"/>
    <property type="match status" value="1"/>
</dbReference>
<dbReference type="InterPro" id="IPR039804">
    <property type="entry name" value="RING-CH-C4HC3_LTN1"/>
</dbReference>
<comment type="catalytic activity">
    <reaction evidence="1 15">
        <text>S-ubiquitinyl-[E2 ubiquitin-conjugating enzyme]-L-cysteine + [acceptor protein]-L-lysine = [E2 ubiquitin-conjugating enzyme]-L-cysteine + N(6)-ubiquitinyl-[acceptor protein]-L-lysine.</text>
        <dbReference type="EC" id="2.3.2.27"/>
    </reaction>
</comment>
<feature type="compositionally biased region" description="Basic and acidic residues" evidence="16">
    <location>
        <begin position="1"/>
        <end position="10"/>
    </location>
</feature>
<name>A0A2P6QKJ2_ROSCH</name>
<dbReference type="SMART" id="SM00184">
    <property type="entry name" value="RING"/>
    <property type="match status" value="1"/>
</dbReference>
<evidence type="ECO:0000256" key="10">
    <source>
        <dbReference type="ARBA" id="ARBA00022737"/>
    </source>
</evidence>
<evidence type="ECO:0000256" key="11">
    <source>
        <dbReference type="ARBA" id="ARBA00022771"/>
    </source>
</evidence>
<keyword evidence="19" id="KW-1185">Reference proteome</keyword>
<keyword evidence="11 14" id="KW-0863">Zinc-finger</keyword>
<reference evidence="18 19" key="1">
    <citation type="journal article" date="2018" name="Nat. Genet.">
        <title>The Rosa genome provides new insights in the design of modern roses.</title>
        <authorList>
            <person name="Bendahmane M."/>
        </authorList>
    </citation>
    <scope>NUCLEOTIDE SEQUENCE [LARGE SCALE GENOMIC DNA]</scope>
    <source>
        <strain evidence="19">cv. Old Blush</strain>
    </source>
</reference>
<comment type="subcellular location">
    <subcellularLocation>
        <location evidence="2">Cytoplasm</location>
        <location evidence="2">Cytosol</location>
    </subcellularLocation>
</comment>
<evidence type="ECO:0000256" key="12">
    <source>
        <dbReference type="ARBA" id="ARBA00022786"/>
    </source>
</evidence>
<dbReference type="Pfam" id="PF22958">
    <property type="entry name" value="Ltn1_1st"/>
    <property type="match status" value="1"/>
</dbReference>
<keyword evidence="12 15" id="KW-0833">Ubl conjugation pathway</keyword>
<evidence type="ECO:0000256" key="13">
    <source>
        <dbReference type="ARBA" id="ARBA00022833"/>
    </source>
</evidence>
<keyword evidence="10" id="KW-0677">Repeat</keyword>
<proteinExistence type="inferred from homology"/>
<dbReference type="Proteomes" id="UP000238479">
    <property type="component" value="Chromosome 5"/>
</dbReference>
<evidence type="ECO:0000256" key="2">
    <source>
        <dbReference type="ARBA" id="ARBA00004514"/>
    </source>
</evidence>
<dbReference type="GO" id="GO:0043023">
    <property type="term" value="F:ribosomal large subunit binding"/>
    <property type="evidence" value="ECO:0007669"/>
    <property type="project" value="TreeGrafter"/>
</dbReference>
<evidence type="ECO:0000256" key="1">
    <source>
        <dbReference type="ARBA" id="ARBA00000900"/>
    </source>
</evidence>
<dbReference type="Gene3D" id="3.30.40.10">
    <property type="entry name" value="Zinc/RING finger domain, C3HC4 (zinc finger)"/>
    <property type="match status" value="1"/>
</dbReference>
<feature type="region of interest" description="Disordered" evidence="16">
    <location>
        <begin position="1"/>
        <end position="21"/>
    </location>
</feature>
<dbReference type="GO" id="GO:0016567">
    <property type="term" value="P:protein ubiquitination"/>
    <property type="evidence" value="ECO:0007669"/>
    <property type="project" value="UniProtKB-UniPathway"/>
</dbReference>
<sequence>MGKQKGDGARSKARPSSSSLAASLLPSGSAAAVGFGGYVGGSRLDAPPSGDDSRPFLEVDSDLALHLKRLARKDPTTKLKALASLSTLLKEKSTKDIVAAIPQWGFEYKRLVVDYNRDVRRATHDTMTILVTAVGRDLAPQLKSLMGPWWFSQFDPVSEVSQAAKRSFQAVFSAPEKRLDALILCTAEVFIYLEENLRLTPQNMSDKGTALDELQEMHQQVISSSLLALATLLDVLVCLQLERPGTENLAAQPKHALKARETAISCADKLFTAHKYFLDFLKSPSPAIRSATYSVLSSFIKNVPQAFNEGNMKTLAAALLGGFQEKDPACHSSMWDAILLFSNKFPESWTSVNVQKTVLNRFWDFLRNRCFGSQQVSYPSLVLFLHTVPSKAVVAETFFLEFFKNLWAGRNPSHSLNADRVAFFRALQECFLWALHNVSRYCNGVDSISDFQATLVKNVLVKLLWQDYIFSSSSRKEEKTSPGLSVDSCESDLASNKKTVETLNITYPMSYFRELANCIVGVLSGIDLLEHDLLSAFAAEFQENCQSFFQHASNLERESEFAERVIQFISLLGEHAMQNGRGWPLASLVGPMLVNSFALMRSHDSPSCVKILAVAVSVFGPHKIVHELLIHNTSPHSYSPDEGDRALEEDRFLQMFNGTFVPWCLSGNSYSLSARLDLLLALLDDEYFSEQWDSVIRYATNLEHSGSAPCSLDSDRITILAMLLQKVRNGITNTKVGVSISTKMGNPDHWHHELLESTAVAVARSSPPLGASNSQFLCTVVAGSTKINQISLVSRNTLILIFEEVFKKLLSFIMASSFTWVRDAGSLLTAGANTIGPEFENSVSMFEMAQFALEVLDGGLYLLKTLGEESGLSSVILAAIFLIDWEFLVLLTTIDDAPDDKSREKLKARLGFGESFHAFRCKISNQFWKTLSLHNRKALGKILIQCMRSAIFNEEELDTEKFTSLCCLWMLEILDCLSQDPYEEQNLLDQLLCQGDRWPLWIVPDFSRPEGIVAKDFSIQLDFGHRKFISFIDKMISEIGIHRVVGGYARYTLPPSVEATYEKPTRSWLAAEILCSWKWPGGSAVASFLPSLSAYAKSKNFSSQESLVDFIFNILLDGTLVQGGCAAQNFVYLCPTSSDEVEDIEEPFLRALVAFLLTLFNDKIWGTEKAMELFALLVNKLYVGEATNANCLRILPLIVNVLIQPLSQRSIRCNDSSGDAQHDSSGENHVQVVIEGWLKKALSFPPLIMWWQTGEDMEDWMQLVISCYPISAVEDIQTPKLEREISSVERKLLLELFRKQRHGVGAPAVINQLPVVQMLLSKLMVVSVGYCWKEFDEEDWEFVLSQIRRWLQSIVVMMEEIAENVNDTITSSFTSDNLDDVVDNLGKIVFVSDPFPIDIAKNALLSFSLSCGPFGRQQAEDADNLNPVRTERWDPLKNRILEGILRLLFCTGIAEAIASSCCHEAAFIVSAARFEHSYFWELVALNVVNSSTDAIDRAVKSVEFWGLSKGPISSLYAILFSAKTVPLLQFAAYFILSTELVLRLAIVEEDKSYLDGVSNNEEVSSSLDMSTETDIHLRAEISCMIEKLPSNVLEMDLVADQRVHVFLAWSLLLSHLGSLPSSSPARERLVQYVQDSANPVILDCLFQHIPLELWILKKKDEELPAGIAEAAAAATRSIRTGSLLFSVQSLWPVEPLKMASLAGAMFGLMLHILPAYVRQWSNDLRDRSTLSGIESFTRAWCSPHLIAGELSQIKKDEIADENFTIAVSKSANEVVATYTKDETAMNLVIRLPSSYPLRPVDVDCTRSLGISEAKQRKWSMSMTLFVRNQNGALAEAIRIWKRNFDKEFEGVEECPICYSVIHTVNHALPRLACKTCKHKFHSACLYKWFSTSHKSTCPLCQSPF</sequence>
<dbReference type="FunFam" id="3.30.40.10:FF:000038">
    <property type="entry name" value="E3 ubiquitin-protein ligase listerin"/>
    <property type="match status" value="1"/>
</dbReference>
<evidence type="ECO:0000256" key="8">
    <source>
        <dbReference type="ARBA" id="ARBA00022679"/>
    </source>
</evidence>
<dbReference type="PANTHER" id="PTHR12389">
    <property type="entry name" value="ZINC FINGER PROTEIN 294"/>
    <property type="match status" value="1"/>
</dbReference>
<dbReference type="Gramene" id="PRQ34695">
    <property type="protein sequence ID" value="PRQ34695"/>
    <property type="gene ID" value="RchiOBHm_Chr5g0071961"/>
</dbReference>
<dbReference type="Pfam" id="PF22999">
    <property type="entry name" value="LTN1_E3_ligase_6th"/>
    <property type="match status" value="1"/>
</dbReference>
<dbReference type="InterPro" id="IPR054477">
    <property type="entry name" value="LTN1_E3_ligase_6th"/>
</dbReference>
<dbReference type="SUPFAM" id="SSF57850">
    <property type="entry name" value="RING/U-box"/>
    <property type="match status" value="1"/>
</dbReference>
<gene>
    <name evidence="18" type="ORF">RchiOBHm_Chr5g0071961</name>
</gene>
<dbReference type="InterPro" id="IPR054476">
    <property type="entry name" value="Ltn1_N"/>
</dbReference>
<evidence type="ECO:0000256" key="5">
    <source>
        <dbReference type="ARBA" id="ARBA00012483"/>
    </source>
</evidence>
<comment type="caution">
    <text evidence="18">The sequence shown here is derived from an EMBL/GenBank/DDBJ whole genome shotgun (WGS) entry which is preliminary data.</text>
</comment>
<dbReference type="GO" id="GO:1990112">
    <property type="term" value="C:RQC complex"/>
    <property type="evidence" value="ECO:0007669"/>
    <property type="project" value="UniProtKB-UniRule"/>
</dbReference>
<evidence type="ECO:0000256" key="6">
    <source>
        <dbReference type="ARBA" id="ARBA00017157"/>
    </source>
</evidence>
<dbReference type="GO" id="GO:1990116">
    <property type="term" value="P:ribosome-associated ubiquitin-dependent protein catabolic process"/>
    <property type="evidence" value="ECO:0007669"/>
    <property type="project" value="UniProtKB-UniRule"/>
</dbReference>
<dbReference type="InterPro" id="IPR039795">
    <property type="entry name" value="LTN1/Rkr1"/>
</dbReference>
<accession>A0A2P6QKJ2</accession>
<dbReference type="GO" id="GO:0072344">
    <property type="term" value="P:rescue of stalled ribosome"/>
    <property type="evidence" value="ECO:0007669"/>
    <property type="project" value="UniProtKB-UniRule"/>
</dbReference>
<comment type="subunit">
    <text evidence="15">Component of the ribosome quality control complex (RQC).</text>
</comment>
<evidence type="ECO:0000259" key="17">
    <source>
        <dbReference type="PROSITE" id="PS50089"/>
    </source>
</evidence>
<dbReference type="EC" id="2.3.2.27" evidence="5 15"/>
<dbReference type="InterPro" id="IPR013083">
    <property type="entry name" value="Znf_RING/FYVE/PHD"/>
</dbReference>
<dbReference type="SUPFAM" id="SSF48371">
    <property type="entry name" value="ARM repeat"/>
    <property type="match status" value="1"/>
</dbReference>
<dbReference type="GO" id="GO:0005829">
    <property type="term" value="C:cytosol"/>
    <property type="evidence" value="ECO:0007669"/>
    <property type="project" value="UniProtKB-SubCell"/>
</dbReference>
<dbReference type="SMART" id="SM00744">
    <property type="entry name" value="RINGv"/>
    <property type="match status" value="1"/>
</dbReference>
<keyword evidence="8 15" id="KW-0808">Transferase</keyword>
<protein>
    <recommendedName>
        <fullName evidence="6 15">E3 ubiquitin-protein ligase listerin</fullName>
        <ecNumber evidence="5 15">2.3.2.27</ecNumber>
    </recommendedName>
    <alternativeName>
        <fullName evidence="15">RING-type E3 ubiquitin transferase listerin</fullName>
    </alternativeName>
</protein>
<evidence type="ECO:0000313" key="19">
    <source>
        <dbReference type="Proteomes" id="UP000238479"/>
    </source>
</evidence>
<dbReference type="PROSITE" id="PS50089">
    <property type="entry name" value="ZF_RING_2"/>
    <property type="match status" value="1"/>
</dbReference>
<keyword evidence="13 15" id="KW-0862">Zinc</keyword>
<keyword evidence="9 15" id="KW-0479">Metal-binding</keyword>
<dbReference type="InterPro" id="IPR054478">
    <property type="entry name" value="LTN1_UBC"/>
</dbReference>